<dbReference type="OrthoDB" id="1150977at2"/>
<comment type="caution">
    <text evidence="1">The sequence shown here is derived from an EMBL/GenBank/DDBJ whole genome shotgun (WGS) entry which is preliminary data.</text>
</comment>
<proteinExistence type="predicted"/>
<dbReference type="AlphaFoldDB" id="A3IK74"/>
<reference evidence="1 2" key="1">
    <citation type="submission" date="2007-03" db="EMBL/GenBank/DDBJ databases">
        <authorList>
            <person name="Stal L."/>
            <person name="Ferriera S."/>
            <person name="Johnson J."/>
            <person name="Kravitz S."/>
            <person name="Beeson K."/>
            <person name="Sutton G."/>
            <person name="Rogers Y.-H."/>
            <person name="Friedman R."/>
            <person name="Frazier M."/>
            <person name="Venter J.C."/>
        </authorList>
    </citation>
    <scope>NUCLEOTIDE SEQUENCE [LARGE SCALE GENOMIC DNA]</scope>
    <source>
        <strain evidence="1 2">CCY0110</strain>
    </source>
</reference>
<evidence type="ECO:0000313" key="2">
    <source>
        <dbReference type="Proteomes" id="UP000003781"/>
    </source>
</evidence>
<accession>A3IK74</accession>
<protein>
    <submittedName>
        <fullName evidence="1">Uncharacterized protein</fullName>
    </submittedName>
</protein>
<keyword evidence="2" id="KW-1185">Reference proteome</keyword>
<dbReference type="eggNOG" id="ENOG50336M8">
    <property type="taxonomic scope" value="Bacteria"/>
</dbReference>
<evidence type="ECO:0000313" key="1">
    <source>
        <dbReference type="EMBL" id="EAZ93063.1"/>
    </source>
</evidence>
<dbReference type="Proteomes" id="UP000003781">
    <property type="component" value="Unassembled WGS sequence"/>
</dbReference>
<sequence length="107" mass="12857">MVKKIKLMTEYYYYPLWDMDDVDNIDPCKLPLQEETINSLLEWAETYNKILNINNPSASNFANPIEEEKFERKGLELWKKLQQELSANYQVFYFSEKQGKLLSPFEY</sequence>
<gene>
    <name evidence="1" type="ORF">CY0110_03304</name>
</gene>
<name>A3IK74_9CHRO</name>
<dbReference type="EMBL" id="AAXW01000003">
    <property type="protein sequence ID" value="EAZ93063.1"/>
    <property type="molecule type" value="Genomic_DNA"/>
</dbReference>
<organism evidence="1 2">
    <name type="scientific">Crocosphaera chwakensis CCY0110</name>
    <dbReference type="NCBI Taxonomy" id="391612"/>
    <lineage>
        <taxon>Bacteria</taxon>
        <taxon>Bacillati</taxon>
        <taxon>Cyanobacteriota</taxon>
        <taxon>Cyanophyceae</taxon>
        <taxon>Oscillatoriophycideae</taxon>
        <taxon>Chroococcales</taxon>
        <taxon>Aphanothecaceae</taxon>
        <taxon>Crocosphaera</taxon>
        <taxon>Crocosphaera chwakensis</taxon>
    </lineage>
</organism>